<sequence length="98" mass="10201">MKHLLVGVLGAFLLAGCVQPEPEKEFHPTDALLIGGNGGFNPSPDETDMVDLFPEDEGPDLTGSTEKAFHPTDALLIGGNGPFNASPDADDVVDLGLD</sequence>
<comment type="caution">
    <text evidence="2">The sequence shown here is derived from an EMBL/GenBank/DDBJ whole genome shotgun (WGS) entry which is preliminary data.</text>
</comment>
<dbReference type="EMBL" id="AAUX01000001">
    <property type="protein sequence ID" value="EAV47459.1"/>
    <property type="molecule type" value="Genomic_DNA"/>
</dbReference>
<dbReference type="AlphaFoldDB" id="A0P7E9"/>
<accession>A0P7E9</accession>
<keyword evidence="3" id="KW-1185">Reference proteome</keyword>
<protein>
    <submittedName>
        <fullName evidence="2">Uncharacterized protein</fullName>
    </submittedName>
</protein>
<evidence type="ECO:0000313" key="2">
    <source>
        <dbReference type="EMBL" id="EAV47459.1"/>
    </source>
</evidence>
<dbReference type="Proteomes" id="UP000054262">
    <property type="component" value="Unassembled WGS sequence"/>
</dbReference>
<evidence type="ECO:0000256" key="1">
    <source>
        <dbReference type="SAM" id="MobiDB-lite"/>
    </source>
</evidence>
<feature type="compositionally biased region" description="Acidic residues" evidence="1">
    <location>
        <begin position="88"/>
        <end position="98"/>
    </location>
</feature>
<proteinExistence type="predicted"/>
<organism evidence="2 3">
    <name type="scientific">Methylophilales bacterium HTCC2181</name>
    <dbReference type="NCBI Taxonomy" id="383631"/>
    <lineage>
        <taxon>Bacteria</taxon>
        <taxon>Pseudomonadati</taxon>
        <taxon>Pseudomonadota</taxon>
        <taxon>Betaproteobacteria</taxon>
        <taxon>Nitrosomonadales</taxon>
        <taxon>OM43 clade</taxon>
    </lineage>
</organism>
<reference evidence="2 3" key="1">
    <citation type="submission" date="2006-11" db="EMBL/GenBank/DDBJ databases">
        <authorList>
            <person name="Giovannoni S."/>
            <person name="Vergin K."/>
            <person name="Ferriera S."/>
            <person name="Johnson J."/>
            <person name="Kravitz S."/>
            <person name="Beeson K."/>
            <person name="Sutton G."/>
            <person name="Rogers Y.-H."/>
            <person name="Friedman R."/>
            <person name="Frazier M."/>
            <person name="Venter J.C."/>
        </authorList>
    </citation>
    <scope>NUCLEOTIDE SEQUENCE [LARGE SCALE GENOMIC DNA]</scope>
    <source>
        <strain evidence="2 3">HTCC2181</strain>
    </source>
</reference>
<gene>
    <name evidence="2" type="ORF">MB2181_05260</name>
</gene>
<dbReference type="OrthoDB" id="8539380at2"/>
<dbReference type="PROSITE" id="PS51257">
    <property type="entry name" value="PROKAR_LIPOPROTEIN"/>
    <property type="match status" value="1"/>
</dbReference>
<name>A0P7E9_9PROT</name>
<evidence type="ECO:0000313" key="3">
    <source>
        <dbReference type="Proteomes" id="UP000054262"/>
    </source>
</evidence>
<feature type="region of interest" description="Disordered" evidence="1">
    <location>
        <begin position="79"/>
        <end position="98"/>
    </location>
</feature>